<proteinExistence type="predicted"/>
<dbReference type="AlphaFoldDB" id="A0A9Q1EVN2"/>
<evidence type="ECO:0000313" key="2">
    <source>
        <dbReference type="Proteomes" id="UP001152622"/>
    </source>
</evidence>
<comment type="caution">
    <text evidence="1">The sequence shown here is derived from an EMBL/GenBank/DDBJ whole genome shotgun (WGS) entry which is preliminary data.</text>
</comment>
<gene>
    <name evidence="1" type="ORF">SKAU_G00300490</name>
</gene>
<sequence>MCTLCCVNTLLDDLVEVIRCADIYRALCRACYRDVILVAEKDNSAPKREETPSRSFLGRLPSCVPLVGYSSPYCKHELRPRDHF</sequence>
<name>A0A9Q1EVN2_SYNKA</name>
<accession>A0A9Q1EVN2</accession>
<evidence type="ECO:0000313" key="1">
    <source>
        <dbReference type="EMBL" id="KAJ8345856.1"/>
    </source>
</evidence>
<protein>
    <submittedName>
        <fullName evidence="1">Uncharacterized protein</fullName>
    </submittedName>
</protein>
<dbReference type="Proteomes" id="UP001152622">
    <property type="component" value="Chromosome 12"/>
</dbReference>
<organism evidence="1 2">
    <name type="scientific">Synaphobranchus kaupii</name>
    <name type="common">Kaup's arrowtooth eel</name>
    <dbReference type="NCBI Taxonomy" id="118154"/>
    <lineage>
        <taxon>Eukaryota</taxon>
        <taxon>Metazoa</taxon>
        <taxon>Chordata</taxon>
        <taxon>Craniata</taxon>
        <taxon>Vertebrata</taxon>
        <taxon>Euteleostomi</taxon>
        <taxon>Actinopterygii</taxon>
        <taxon>Neopterygii</taxon>
        <taxon>Teleostei</taxon>
        <taxon>Anguilliformes</taxon>
        <taxon>Synaphobranchidae</taxon>
        <taxon>Synaphobranchus</taxon>
    </lineage>
</organism>
<reference evidence="1" key="1">
    <citation type="journal article" date="2023" name="Science">
        <title>Genome structures resolve the early diversification of teleost fishes.</title>
        <authorList>
            <person name="Parey E."/>
            <person name="Louis A."/>
            <person name="Montfort J."/>
            <person name="Bouchez O."/>
            <person name="Roques C."/>
            <person name="Iampietro C."/>
            <person name="Lluch J."/>
            <person name="Castinel A."/>
            <person name="Donnadieu C."/>
            <person name="Desvignes T."/>
            <person name="Floi Bucao C."/>
            <person name="Jouanno E."/>
            <person name="Wen M."/>
            <person name="Mejri S."/>
            <person name="Dirks R."/>
            <person name="Jansen H."/>
            <person name="Henkel C."/>
            <person name="Chen W.J."/>
            <person name="Zahm M."/>
            <person name="Cabau C."/>
            <person name="Klopp C."/>
            <person name="Thompson A.W."/>
            <person name="Robinson-Rechavi M."/>
            <person name="Braasch I."/>
            <person name="Lecointre G."/>
            <person name="Bobe J."/>
            <person name="Postlethwait J.H."/>
            <person name="Berthelot C."/>
            <person name="Roest Crollius H."/>
            <person name="Guiguen Y."/>
        </authorList>
    </citation>
    <scope>NUCLEOTIDE SEQUENCE</scope>
    <source>
        <strain evidence="1">WJC10195</strain>
    </source>
</reference>
<dbReference type="EMBL" id="JAINUF010000012">
    <property type="protein sequence ID" value="KAJ8345856.1"/>
    <property type="molecule type" value="Genomic_DNA"/>
</dbReference>
<keyword evidence="2" id="KW-1185">Reference proteome</keyword>